<keyword evidence="8" id="KW-1185">Reference proteome</keyword>
<dbReference type="InterPro" id="IPR041205">
    <property type="entry name" value="ScsC_N"/>
</dbReference>
<dbReference type="InterPro" id="IPR001853">
    <property type="entry name" value="DSBA-like_thioredoxin_dom"/>
</dbReference>
<dbReference type="InterPro" id="IPR013766">
    <property type="entry name" value="Thioredoxin_domain"/>
</dbReference>
<dbReference type="RefSeq" id="WP_029093801.1">
    <property type="nucleotide sequence ID" value="NZ_PDDX01000001.1"/>
</dbReference>
<evidence type="ECO:0000313" key="8">
    <source>
        <dbReference type="Proteomes" id="UP000224974"/>
    </source>
</evidence>
<keyword evidence="2" id="KW-0560">Oxidoreductase</keyword>
<dbReference type="SUPFAM" id="SSF52833">
    <property type="entry name" value="Thioredoxin-like"/>
    <property type="match status" value="1"/>
</dbReference>
<evidence type="ECO:0000256" key="1">
    <source>
        <dbReference type="ARBA" id="ARBA00022729"/>
    </source>
</evidence>
<sequence length="244" mass="26584">MKKINLIITALLLSTASLSAVSAPFTQEQEQRIRELIRETLVTQPQILDEAIGELQKQEMAKQDSVLKNLLKDNAAKLYNSADSPKIGPKNAALTLVYFTDYNCPYCKQFEASLEKAMAKHADVNLIIKPLPYLGDSSQSSAELALTLWQTQPEKFAAFHQGLISKNGRHDQASIQKVLSQINMPKLTATAQAKASLENNTRLAETLGVGGTPVTVVGDTMLMGLVPYEDLEAAVVAALKQSKS</sequence>
<evidence type="ECO:0000259" key="6">
    <source>
        <dbReference type="PROSITE" id="PS51352"/>
    </source>
</evidence>
<keyword evidence="4" id="KW-0676">Redox-active center</keyword>
<dbReference type="OrthoDB" id="9780340at2"/>
<dbReference type="InterPro" id="IPR036249">
    <property type="entry name" value="Thioredoxin-like_sf"/>
</dbReference>
<dbReference type="PROSITE" id="PS51352">
    <property type="entry name" value="THIOREDOXIN_2"/>
    <property type="match status" value="1"/>
</dbReference>
<feature type="domain" description="Thioredoxin" evidence="6">
    <location>
        <begin position="55"/>
        <end position="240"/>
    </location>
</feature>
<dbReference type="PROSITE" id="PS00194">
    <property type="entry name" value="THIOREDOXIN_1"/>
    <property type="match status" value="1"/>
</dbReference>
<evidence type="ECO:0000256" key="5">
    <source>
        <dbReference type="SAM" id="SignalP"/>
    </source>
</evidence>
<reference evidence="8" key="1">
    <citation type="submission" date="2017-09" db="EMBL/GenBank/DDBJ databases">
        <title>FDA dAtabase for Regulatory Grade micrObial Sequences (FDA-ARGOS): Supporting development and validation of Infectious Disease Dx tests.</title>
        <authorList>
            <person name="Minogue T."/>
            <person name="Wolcott M."/>
            <person name="Wasieloski L."/>
            <person name="Aguilar W."/>
            <person name="Moore D."/>
            <person name="Tallon L."/>
            <person name="Sadzewicz L."/>
            <person name="Ott S."/>
            <person name="Zhao X."/>
            <person name="Nagaraj S."/>
            <person name="Vavikolanu K."/>
            <person name="Aluvathingal J."/>
            <person name="Nadendla S."/>
            <person name="Sichtig H."/>
        </authorList>
    </citation>
    <scope>NUCLEOTIDE SEQUENCE [LARGE SCALE GENOMIC DNA]</scope>
    <source>
        <strain evidence="8">FDAARGOS_387</strain>
    </source>
</reference>
<evidence type="ECO:0000256" key="3">
    <source>
        <dbReference type="ARBA" id="ARBA00023157"/>
    </source>
</evidence>
<dbReference type="CDD" id="cd03023">
    <property type="entry name" value="DsbA_Com1_like"/>
    <property type="match status" value="1"/>
</dbReference>
<keyword evidence="3" id="KW-1015">Disulfide bond</keyword>
<dbReference type="Pfam" id="PF18312">
    <property type="entry name" value="ScsC_N"/>
    <property type="match status" value="1"/>
</dbReference>
<protein>
    <submittedName>
        <fullName evidence="7">Copper resistance protein</fullName>
    </submittedName>
</protein>
<dbReference type="Pfam" id="PF01323">
    <property type="entry name" value="DSBA"/>
    <property type="match status" value="1"/>
</dbReference>
<dbReference type="AlphaFoldDB" id="A0A2C6DIA5"/>
<evidence type="ECO:0000256" key="2">
    <source>
        <dbReference type="ARBA" id="ARBA00023002"/>
    </source>
</evidence>
<accession>A0A2C6DIA5</accession>
<dbReference type="PANTHER" id="PTHR13887:SF14">
    <property type="entry name" value="DISULFIDE BOND FORMATION PROTEIN D"/>
    <property type="match status" value="1"/>
</dbReference>
<keyword evidence="1 5" id="KW-0732">Signal</keyword>
<dbReference type="PANTHER" id="PTHR13887">
    <property type="entry name" value="GLUTATHIONE S-TRANSFERASE KAPPA"/>
    <property type="match status" value="1"/>
</dbReference>
<dbReference type="STRING" id="1111728.GCA_000427805_04512"/>
<gene>
    <name evidence="7" type="ORF">CRN84_03695</name>
</gene>
<dbReference type="Gene3D" id="3.40.30.10">
    <property type="entry name" value="Glutaredoxin"/>
    <property type="match status" value="1"/>
</dbReference>
<evidence type="ECO:0000256" key="4">
    <source>
        <dbReference type="ARBA" id="ARBA00023284"/>
    </source>
</evidence>
<proteinExistence type="predicted"/>
<dbReference type="GO" id="GO:0015036">
    <property type="term" value="F:disulfide oxidoreductase activity"/>
    <property type="evidence" value="ECO:0007669"/>
    <property type="project" value="UniProtKB-ARBA"/>
</dbReference>
<dbReference type="Proteomes" id="UP000224974">
    <property type="component" value="Unassembled WGS sequence"/>
</dbReference>
<dbReference type="InterPro" id="IPR017937">
    <property type="entry name" value="Thioredoxin_CS"/>
</dbReference>
<organism evidence="7 8">
    <name type="scientific">Budvicia aquatica</name>
    <dbReference type="NCBI Taxonomy" id="82979"/>
    <lineage>
        <taxon>Bacteria</taxon>
        <taxon>Pseudomonadati</taxon>
        <taxon>Pseudomonadota</taxon>
        <taxon>Gammaproteobacteria</taxon>
        <taxon>Enterobacterales</taxon>
        <taxon>Budviciaceae</taxon>
        <taxon>Budvicia</taxon>
    </lineage>
</organism>
<evidence type="ECO:0000313" key="7">
    <source>
        <dbReference type="EMBL" id="PHI28494.1"/>
    </source>
</evidence>
<feature type="chain" id="PRO_5012790329" evidence="5">
    <location>
        <begin position="23"/>
        <end position="244"/>
    </location>
</feature>
<dbReference type="EMBL" id="PDDX01000001">
    <property type="protein sequence ID" value="PHI28494.1"/>
    <property type="molecule type" value="Genomic_DNA"/>
</dbReference>
<comment type="caution">
    <text evidence="7">The sequence shown here is derived from an EMBL/GenBank/DDBJ whole genome shotgun (WGS) entry which is preliminary data.</text>
</comment>
<feature type="signal peptide" evidence="5">
    <location>
        <begin position="1"/>
        <end position="22"/>
    </location>
</feature>
<name>A0A2C6DIA5_9GAMM</name>